<evidence type="ECO:0000259" key="1">
    <source>
        <dbReference type="Pfam" id="PF11706"/>
    </source>
</evidence>
<dbReference type="PANTHER" id="PTHR35525:SF3">
    <property type="entry name" value="BLL6575 PROTEIN"/>
    <property type="match status" value="1"/>
</dbReference>
<sequence length="188" mass="20471">MAGLSLKPAPEPLALVQSFVNTRNIMHGYDLLEDTDEATAWLFERGFVGGGVRVDEANRRLLVAFREGLRGLLLVHNGEPGEEAGAEALNELAAPVSLSVRFDMEGEPRLMPAAEAGDVVGEVAGRVLAAVVLSAAEGTWSRLKACRNEGCLWAFYDNSKNRSGSWCTMDVCGARSKMRAYRRRRSSE</sequence>
<dbReference type="AlphaFoldDB" id="A0A6J4R8H0"/>
<protein>
    <recommendedName>
        <fullName evidence="1">Zinc finger CGNR domain-containing protein</fullName>
    </recommendedName>
</protein>
<dbReference type="SUPFAM" id="SSF160904">
    <property type="entry name" value="Jann2411-like"/>
    <property type="match status" value="1"/>
</dbReference>
<dbReference type="InterPro" id="IPR021005">
    <property type="entry name" value="Znf_CGNR"/>
</dbReference>
<dbReference type="Gene3D" id="1.10.3300.10">
    <property type="entry name" value="Jann2411-like domain"/>
    <property type="match status" value="1"/>
</dbReference>
<evidence type="ECO:0000313" key="2">
    <source>
        <dbReference type="EMBL" id="CAA9461992.1"/>
    </source>
</evidence>
<dbReference type="Pfam" id="PF11706">
    <property type="entry name" value="zf-CGNR"/>
    <property type="match status" value="1"/>
</dbReference>
<organism evidence="2">
    <name type="scientific">uncultured Rubrobacteraceae bacterium</name>
    <dbReference type="NCBI Taxonomy" id="349277"/>
    <lineage>
        <taxon>Bacteria</taxon>
        <taxon>Bacillati</taxon>
        <taxon>Actinomycetota</taxon>
        <taxon>Rubrobacteria</taxon>
        <taxon>Rubrobacterales</taxon>
        <taxon>Rubrobacteraceae</taxon>
        <taxon>environmental samples</taxon>
    </lineage>
</organism>
<accession>A0A6J4R8H0</accession>
<dbReference type="EMBL" id="CADCVE010000089">
    <property type="protein sequence ID" value="CAA9461992.1"/>
    <property type="molecule type" value="Genomic_DNA"/>
</dbReference>
<dbReference type="Pfam" id="PF07336">
    <property type="entry name" value="ABATE"/>
    <property type="match status" value="1"/>
</dbReference>
<dbReference type="InterPro" id="IPR023286">
    <property type="entry name" value="ABATE_dom_sf"/>
</dbReference>
<name>A0A6J4R8H0_9ACTN</name>
<reference evidence="2" key="1">
    <citation type="submission" date="2020-02" db="EMBL/GenBank/DDBJ databases">
        <authorList>
            <person name="Meier V. D."/>
        </authorList>
    </citation>
    <scope>NUCLEOTIDE SEQUENCE</scope>
    <source>
        <strain evidence="2">AVDCRST_MAG28</strain>
    </source>
</reference>
<dbReference type="PANTHER" id="PTHR35525">
    <property type="entry name" value="BLL6575 PROTEIN"/>
    <property type="match status" value="1"/>
</dbReference>
<proteinExistence type="predicted"/>
<dbReference type="InterPro" id="IPR010852">
    <property type="entry name" value="ABATE"/>
</dbReference>
<feature type="domain" description="Zinc finger CGNR" evidence="1">
    <location>
        <begin position="142"/>
        <end position="185"/>
    </location>
</feature>
<gene>
    <name evidence="2" type="ORF">AVDCRST_MAG28-3446</name>
</gene>